<evidence type="ECO:0000313" key="2">
    <source>
        <dbReference type="Proteomes" id="UP000512167"/>
    </source>
</evidence>
<accession>A0A7L6N2Q7</accession>
<protein>
    <submittedName>
        <fullName evidence="1">Uncharacterized protein</fullName>
    </submittedName>
</protein>
<dbReference type="EMBL" id="CP051151">
    <property type="protein sequence ID" value="QLY40556.1"/>
    <property type="molecule type" value="Genomic_DNA"/>
</dbReference>
<sequence>MENLIRDIIELDKQKRLELEALENEKSKIGSFIREKRQEIESKYRKEANDIFAKKKAEMDKQISEAEDQAKSKYQISMKEIEMVFDKHHDEWINDLYEYCVNFDMKDEL</sequence>
<gene>
    <name evidence="1" type="ORF">HF295_06720</name>
</gene>
<proteinExistence type="predicted"/>
<reference evidence="1 2" key="1">
    <citation type="submission" date="2020-04" db="EMBL/GenBank/DDBJ databases">
        <authorList>
            <person name="Zheng R.K."/>
            <person name="Sun C.M."/>
        </authorList>
    </citation>
    <scope>NUCLEOTIDE SEQUENCE [LARGE SCALE GENOMIC DNA]</scope>
    <source>
        <strain evidence="2">zrk29</strain>
    </source>
</reference>
<dbReference type="KEGG" id="tbk:HF295_06720"/>
<evidence type="ECO:0000313" key="1">
    <source>
        <dbReference type="EMBL" id="QLY40556.1"/>
    </source>
</evidence>
<dbReference type="RefSeq" id="WP_312031399.1">
    <property type="nucleotide sequence ID" value="NZ_CP051151.1"/>
</dbReference>
<keyword evidence="2" id="KW-1185">Reference proteome</keyword>
<dbReference type="Proteomes" id="UP000512167">
    <property type="component" value="Chromosome"/>
</dbReference>
<dbReference type="AlphaFoldDB" id="A0A7L6N2Q7"/>
<organism evidence="1 2">
    <name type="scientific">Hujiaoplasma nucleasis</name>
    <dbReference type="NCBI Taxonomy" id="2725268"/>
    <lineage>
        <taxon>Bacteria</taxon>
        <taxon>Bacillati</taxon>
        <taxon>Mycoplasmatota</taxon>
        <taxon>Mollicutes</taxon>
        <taxon>Candidatus Izemoplasmatales</taxon>
        <taxon>Hujiaoplasmataceae</taxon>
        <taxon>Hujiaoplasma</taxon>
    </lineage>
</organism>
<name>A0A7L6N2Q7_9MOLU</name>